<keyword evidence="3" id="KW-1185">Reference proteome</keyword>
<evidence type="ECO:0000313" key="3">
    <source>
        <dbReference type="Proteomes" id="UP000649151"/>
    </source>
</evidence>
<evidence type="ECO:0000313" key="2">
    <source>
        <dbReference type="EMBL" id="MBC5788457.1"/>
    </source>
</evidence>
<feature type="repeat" description="TPR" evidence="1">
    <location>
        <begin position="213"/>
        <end position="246"/>
    </location>
</feature>
<evidence type="ECO:0000256" key="1">
    <source>
        <dbReference type="PROSITE-ProRule" id="PRU00339"/>
    </source>
</evidence>
<proteinExistence type="predicted"/>
<reference evidence="2 3" key="1">
    <citation type="submission" date="2020-08" db="EMBL/GenBank/DDBJ databases">
        <title>Genome public.</title>
        <authorList>
            <person name="Liu C."/>
            <person name="Sun Q."/>
        </authorList>
    </citation>
    <scope>NUCLEOTIDE SEQUENCE [LARGE SCALE GENOMIC DNA]</scope>
    <source>
        <strain evidence="2 3">NSJ-27</strain>
    </source>
</reference>
<dbReference type="PANTHER" id="PTHR11102">
    <property type="entry name" value="SEL-1-LIKE PROTEIN"/>
    <property type="match status" value="1"/>
</dbReference>
<dbReference type="PANTHER" id="PTHR11102:SF160">
    <property type="entry name" value="ERAD-ASSOCIATED E3 UBIQUITIN-PROTEIN LIGASE COMPONENT HRD3"/>
    <property type="match status" value="1"/>
</dbReference>
<dbReference type="EMBL" id="JACOQK010000001">
    <property type="protein sequence ID" value="MBC5788457.1"/>
    <property type="molecule type" value="Genomic_DNA"/>
</dbReference>
<keyword evidence="1" id="KW-0802">TPR repeat</keyword>
<protein>
    <submittedName>
        <fullName evidence="2">Sel1 repeat family protein</fullName>
    </submittedName>
</protein>
<name>A0ABR7IUA4_9CLOT</name>
<dbReference type="InterPro" id="IPR019734">
    <property type="entry name" value="TPR_rpt"/>
</dbReference>
<dbReference type="RefSeq" id="WP_186996982.1">
    <property type="nucleotide sequence ID" value="NZ_JACOQK010000001.1"/>
</dbReference>
<comment type="caution">
    <text evidence="2">The sequence shown here is derived from an EMBL/GenBank/DDBJ whole genome shotgun (WGS) entry which is preliminary data.</text>
</comment>
<dbReference type="InterPro" id="IPR050767">
    <property type="entry name" value="Sel1_AlgK"/>
</dbReference>
<organism evidence="2 3">
    <name type="scientific">Clostridium facile</name>
    <dbReference type="NCBI Taxonomy" id="2763035"/>
    <lineage>
        <taxon>Bacteria</taxon>
        <taxon>Bacillati</taxon>
        <taxon>Bacillota</taxon>
        <taxon>Clostridia</taxon>
        <taxon>Eubacteriales</taxon>
        <taxon>Clostridiaceae</taxon>
        <taxon>Clostridium</taxon>
    </lineage>
</organism>
<dbReference type="Proteomes" id="UP000649151">
    <property type="component" value="Unassembled WGS sequence"/>
</dbReference>
<dbReference type="InterPro" id="IPR011990">
    <property type="entry name" value="TPR-like_helical_dom_sf"/>
</dbReference>
<sequence length="280" mass="32511">MVEGSYQMPNTDWQEFLHLMYDYENGVESAQREIQKMLEIGPEEAVFEKINLAREQIYRNDAMRGVPVAMYRYALAIQFTRPQEAFQLLVQLANQGDTEAMKSIALGYTEYGGFGENPEQELQWYLRAANAGDAEAQASAGLWYACQGNNDQEYRWYKASAEQKYPKGLIGLANWYSKNWVHCEGVLKEEYKQKAIALYWEALNHVTRISEAEDIYFSLGLCYESLPQYRNAFECFYKSFLLGNDYAAVTYLKLQLKCNTVIPLQQLKDWKIELGDNCRR</sequence>
<dbReference type="SUPFAM" id="SSF81901">
    <property type="entry name" value="HCP-like"/>
    <property type="match status" value="1"/>
</dbReference>
<dbReference type="PROSITE" id="PS50005">
    <property type="entry name" value="TPR"/>
    <property type="match status" value="1"/>
</dbReference>
<gene>
    <name evidence="2" type="ORF">H8Z77_10620</name>
</gene>
<dbReference type="Gene3D" id="1.25.40.10">
    <property type="entry name" value="Tetratricopeptide repeat domain"/>
    <property type="match status" value="1"/>
</dbReference>
<accession>A0ABR7IUA4</accession>